<dbReference type="EMBL" id="LFRF01000036">
    <property type="protein sequence ID" value="KND87434.1"/>
    <property type="molecule type" value="Genomic_DNA"/>
</dbReference>
<keyword evidence="8" id="KW-0489">Methyltransferase</keyword>
<evidence type="ECO:0000256" key="2">
    <source>
        <dbReference type="ARBA" id="ARBA00010617"/>
    </source>
</evidence>
<dbReference type="GO" id="GO:0005506">
    <property type="term" value="F:iron ion binding"/>
    <property type="evidence" value="ECO:0007669"/>
    <property type="project" value="InterPro"/>
</dbReference>
<gene>
    <name evidence="8" type="ORF">TOPH_07908</name>
</gene>
<dbReference type="InterPro" id="IPR001128">
    <property type="entry name" value="Cyt_P450"/>
</dbReference>
<keyword evidence="5" id="KW-0408">Iron</keyword>
<keyword evidence="4" id="KW-0479">Metal-binding</keyword>
<keyword evidence="6" id="KW-0560">Oxidoreductase</keyword>
<keyword evidence="7" id="KW-0812">Transmembrane</keyword>
<protein>
    <submittedName>
        <fullName evidence="8">Eburicol 14-alpha-demethylase</fullName>
    </submittedName>
</protein>
<keyword evidence="8" id="KW-0808">Transferase</keyword>
<name>A0A0L0N080_TOLOC</name>
<dbReference type="PANTHER" id="PTHR24304">
    <property type="entry name" value="CYTOCHROME P450 FAMILY 7"/>
    <property type="match status" value="1"/>
</dbReference>
<evidence type="ECO:0000313" key="9">
    <source>
        <dbReference type="Proteomes" id="UP000036947"/>
    </source>
</evidence>
<keyword evidence="9" id="KW-1185">Reference proteome</keyword>
<evidence type="ECO:0000256" key="6">
    <source>
        <dbReference type="ARBA" id="ARBA00023033"/>
    </source>
</evidence>
<reference evidence="8 9" key="1">
    <citation type="journal article" date="2015" name="BMC Genomics">
        <title>The genome of the truffle-parasite Tolypocladium ophioglossoides and the evolution of antifungal peptaibiotics.</title>
        <authorList>
            <person name="Quandt C.A."/>
            <person name="Bushley K.E."/>
            <person name="Spatafora J.W."/>
        </authorList>
    </citation>
    <scope>NUCLEOTIDE SEQUENCE [LARGE SCALE GENOMIC DNA]</scope>
    <source>
        <strain evidence="8 9">CBS 100239</strain>
    </source>
</reference>
<dbReference type="AlphaFoldDB" id="A0A0L0N080"/>
<keyword evidence="3" id="KW-0349">Heme</keyword>
<organism evidence="8 9">
    <name type="scientific">Tolypocladium ophioglossoides (strain CBS 100239)</name>
    <name type="common">Snaketongue truffleclub</name>
    <name type="synonym">Elaphocordyceps ophioglossoides</name>
    <dbReference type="NCBI Taxonomy" id="1163406"/>
    <lineage>
        <taxon>Eukaryota</taxon>
        <taxon>Fungi</taxon>
        <taxon>Dikarya</taxon>
        <taxon>Ascomycota</taxon>
        <taxon>Pezizomycotina</taxon>
        <taxon>Sordariomycetes</taxon>
        <taxon>Hypocreomycetidae</taxon>
        <taxon>Hypocreales</taxon>
        <taxon>Ophiocordycipitaceae</taxon>
        <taxon>Tolypocladium</taxon>
    </lineage>
</organism>
<proteinExistence type="inferred from homology"/>
<evidence type="ECO:0000256" key="5">
    <source>
        <dbReference type="ARBA" id="ARBA00023004"/>
    </source>
</evidence>
<dbReference type="Pfam" id="PF00067">
    <property type="entry name" value="p450"/>
    <property type="match status" value="1"/>
</dbReference>
<evidence type="ECO:0000256" key="3">
    <source>
        <dbReference type="ARBA" id="ARBA00022617"/>
    </source>
</evidence>
<keyword evidence="7" id="KW-1133">Transmembrane helix</keyword>
<dbReference type="PRINTS" id="PR00465">
    <property type="entry name" value="EP450IV"/>
</dbReference>
<dbReference type="GO" id="GO:0020037">
    <property type="term" value="F:heme binding"/>
    <property type="evidence" value="ECO:0007669"/>
    <property type="project" value="InterPro"/>
</dbReference>
<dbReference type="Proteomes" id="UP000036947">
    <property type="component" value="Unassembled WGS sequence"/>
</dbReference>
<dbReference type="GO" id="GO:0016705">
    <property type="term" value="F:oxidoreductase activity, acting on paired donors, with incorporation or reduction of molecular oxygen"/>
    <property type="evidence" value="ECO:0007669"/>
    <property type="project" value="InterPro"/>
</dbReference>
<dbReference type="Gene3D" id="1.10.630.10">
    <property type="entry name" value="Cytochrome P450"/>
    <property type="match status" value="1"/>
</dbReference>
<keyword evidence="7" id="KW-0472">Membrane</keyword>
<dbReference type="GO" id="GO:0008168">
    <property type="term" value="F:methyltransferase activity"/>
    <property type="evidence" value="ECO:0007669"/>
    <property type="project" value="UniProtKB-KW"/>
</dbReference>
<comment type="similarity">
    <text evidence="2">Belongs to the cytochrome P450 family.</text>
</comment>
<feature type="transmembrane region" description="Helical" evidence="7">
    <location>
        <begin position="12"/>
        <end position="30"/>
    </location>
</feature>
<evidence type="ECO:0000313" key="8">
    <source>
        <dbReference type="EMBL" id="KND87434.1"/>
    </source>
</evidence>
<keyword evidence="6" id="KW-0503">Monooxygenase</keyword>
<comment type="caution">
    <text evidence="8">The sequence shown here is derived from an EMBL/GenBank/DDBJ whole genome shotgun (WGS) entry which is preliminary data.</text>
</comment>
<evidence type="ECO:0000256" key="7">
    <source>
        <dbReference type="SAM" id="Phobius"/>
    </source>
</evidence>
<dbReference type="STRING" id="1163406.A0A0L0N080"/>
<dbReference type="SUPFAM" id="SSF48264">
    <property type="entry name" value="Cytochrome P450"/>
    <property type="match status" value="1"/>
</dbReference>
<evidence type="ECO:0000256" key="1">
    <source>
        <dbReference type="ARBA" id="ARBA00001971"/>
    </source>
</evidence>
<dbReference type="InterPro" id="IPR050529">
    <property type="entry name" value="CYP450_sterol_14alpha_dmase"/>
</dbReference>
<dbReference type="GO" id="GO:0032259">
    <property type="term" value="P:methylation"/>
    <property type="evidence" value="ECO:0007669"/>
    <property type="project" value="UniProtKB-KW"/>
</dbReference>
<accession>A0A0L0N080</accession>
<sequence>MALFNHTAAARAIAYVFGALLFSIVVNVAWQMLPKRKSEPPLVFHWIPFVGNAVSYGTDPFKFYTDCRSRHGDVFTFMLLGRKMTVYLGVDGNDFVLNGKLQDINAEEIYAPLTRPVFGSDIIYDCPNSKLMEQKKFIKFGLTQSALHTYVQLIEKEVLDYVKTAPAFKGGSGTVNIPAAMAEMTIFTAGRALQGEEVRGKLTAEFAELYHDLDLGFRPINFLMPWAPLPQNRRRDVAHTKMRSIYVDIINK</sequence>
<dbReference type="OrthoDB" id="1055148at2759"/>
<dbReference type="PANTHER" id="PTHR24304:SF2">
    <property type="entry name" value="24-HYDROXYCHOLESTEROL 7-ALPHA-HYDROXYLASE"/>
    <property type="match status" value="1"/>
</dbReference>
<dbReference type="InterPro" id="IPR036396">
    <property type="entry name" value="Cyt_P450_sf"/>
</dbReference>
<dbReference type="GO" id="GO:0004497">
    <property type="term" value="F:monooxygenase activity"/>
    <property type="evidence" value="ECO:0007669"/>
    <property type="project" value="UniProtKB-KW"/>
</dbReference>
<dbReference type="InterPro" id="IPR002403">
    <property type="entry name" value="Cyt_P450_E_grp-IV"/>
</dbReference>
<comment type="cofactor">
    <cofactor evidence="1">
        <name>heme</name>
        <dbReference type="ChEBI" id="CHEBI:30413"/>
    </cofactor>
</comment>
<evidence type="ECO:0000256" key="4">
    <source>
        <dbReference type="ARBA" id="ARBA00022723"/>
    </source>
</evidence>